<dbReference type="AlphaFoldDB" id="M3D566"/>
<dbReference type="OMA" id="HNANSAF"/>
<organism evidence="3 4">
    <name type="scientific">Sphaerulina musiva (strain SO2202)</name>
    <name type="common">Poplar stem canker fungus</name>
    <name type="synonym">Septoria musiva</name>
    <dbReference type="NCBI Taxonomy" id="692275"/>
    <lineage>
        <taxon>Eukaryota</taxon>
        <taxon>Fungi</taxon>
        <taxon>Dikarya</taxon>
        <taxon>Ascomycota</taxon>
        <taxon>Pezizomycotina</taxon>
        <taxon>Dothideomycetes</taxon>
        <taxon>Dothideomycetidae</taxon>
        <taxon>Mycosphaerellales</taxon>
        <taxon>Mycosphaerellaceae</taxon>
        <taxon>Sphaerulina</taxon>
    </lineage>
</organism>
<reference evidence="3 4" key="1">
    <citation type="journal article" date="2012" name="PLoS Pathog.">
        <title>Diverse lifestyles and strategies of plant pathogenesis encoded in the genomes of eighteen Dothideomycetes fungi.</title>
        <authorList>
            <person name="Ohm R.A."/>
            <person name="Feau N."/>
            <person name="Henrissat B."/>
            <person name="Schoch C.L."/>
            <person name="Horwitz B.A."/>
            <person name="Barry K.W."/>
            <person name="Condon B.J."/>
            <person name="Copeland A.C."/>
            <person name="Dhillon B."/>
            <person name="Glaser F."/>
            <person name="Hesse C.N."/>
            <person name="Kosti I."/>
            <person name="LaButti K."/>
            <person name="Lindquist E.A."/>
            <person name="Lucas S."/>
            <person name="Salamov A.A."/>
            <person name="Bradshaw R.E."/>
            <person name="Ciuffetti L."/>
            <person name="Hamelin R.C."/>
            <person name="Kema G.H.J."/>
            <person name="Lawrence C."/>
            <person name="Scott J.A."/>
            <person name="Spatafora J.W."/>
            <person name="Turgeon B.G."/>
            <person name="de Wit P.J.G.M."/>
            <person name="Zhong S."/>
            <person name="Goodwin S.B."/>
            <person name="Grigoriev I.V."/>
        </authorList>
    </citation>
    <scope>NUCLEOTIDE SEQUENCE [LARGE SCALE GENOMIC DNA]</scope>
    <source>
        <strain evidence="3 4">SO2202</strain>
    </source>
</reference>
<feature type="region of interest" description="Disordered" evidence="1">
    <location>
        <begin position="1"/>
        <end position="64"/>
    </location>
</feature>
<protein>
    <recommendedName>
        <fullName evidence="2">DnaJ homologue subfamily C member 28 conserved domain-containing protein</fullName>
    </recommendedName>
</protein>
<dbReference type="Pfam" id="PF09350">
    <property type="entry name" value="DJC28_CD"/>
    <property type="match status" value="1"/>
</dbReference>
<feature type="region of interest" description="Disordered" evidence="1">
    <location>
        <begin position="90"/>
        <end position="176"/>
    </location>
</feature>
<keyword evidence="4" id="KW-1185">Reference proteome</keyword>
<evidence type="ECO:0000313" key="4">
    <source>
        <dbReference type="Proteomes" id="UP000016931"/>
    </source>
</evidence>
<gene>
    <name evidence="3" type="ORF">SEPMUDRAFT_163075</name>
</gene>
<dbReference type="RefSeq" id="XP_016761446.1">
    <property type="nucleotide sequence ID" value="XM_016908030.1"/>
</dbReference>
<dbReference type="InterPro" id="IPR018961">
    <property type="entry name" value="DnaJ_homolog_subfam-C_membr-28"/>
</dbReference>
<dbReference type="EMBL" id="KB456263">
    <property type="protein sequence ID" value="EMF13325.1"/>
    <property type="molecule type" value="Genomic_DNA"/>
</dbReference>
<dbReference type="HOGENOM" id="CLU_019422_1_1_1"/>
<dbReference type="PANTHER" id="PTHR39394:SF1">
    <property type="entry name" value="DNAJ HOMOLOGUE SUBFAMILY C MEMBER 28 CONSERVED DOMAIN-CONTAINING PROTEIN"/>
    <property type="match status" value="1"/>
</dbReference>
<dbReference type="OrthoDB" id="1922282at2759"/>
<sequence>MRACERTSPQPARSGGNGDGSDEGDPPERPKTAKGAMTQRLEHMSEEALSTGGRSARKAVEETGGSGFKDLLQELEDKIAAANFNSDHAGAISQSRMPTSAPKHARETAAAAPWSGTESIEDASLRMLTDSAPRGPPRKVDTGRSRTKPSAGARIASAREKVNKYSTGEDAAGLTDEERERFRQELQARFLPGARNVAASVQAVTSLANQRIEDAIARGQFKNLPRGQKIERDHNASSPFIDTTTYLMNKMMLKKNDIVPPWIEKQQEVVATANMFRRRLRTDWRRHVARVITSRGGSLESQLRLADEYAFAESLENPTKEQMEKLHALDEQGTLSQVVISDAPKVDDEDDATQIDKEIKVLEQTFNDDGTLKSTDGQVSMDTEHTLLSQALPPAAARVPTVTPFRDPQWERTELSYHKLAIQELNNLTRSYNLMAPYLAKKPYFSLDRELRTCFADVAPQVAATIQNRAMAPKVKGVEVIGHKAGSVLEKFAMDRAGHVHDERASKAYGFKEFWRDLFAPKA</sequence>
<dbReference type="eggNOG" id="ENOG502RFG7">
    <property type="taxonomic scope" value="Eukaryota"/>
</dbReference>
<dbReference type="PANTHER" id="PTHR39394">
    <property type="entry name" value="YALI0E31793P"/>
    <property type="match status" value="1"/>
</dbReference>
<evidence type="ECO:0000259" key="2">
    <source>
        <dbReference type="Pfam" id="PF09350"/>
    </source>
</evidence>
<evidence type="ECO:0000256" key="1">
    <source>
        <dbReference type="SAM" id="MobiDB-lite"/>
    </source>
</evidence>
<proteinExistence type="predicted"/>
<name>M3D566_SPHMS</name>
<dbReference type="GeneID" id="27905167"/>
<dbReference type="STRING" id="692275.M3D566"/>
<feature type="domain" description="DnaJ homologue subfamily C member 28 conserved" evidence="2">
    <location>
        <begin position="207"/>
        <end position="277"/>
    </location>
</feature>
<evidence type="ECO:0000313" key="3">
    <source>
        <dbReference type="EMBL" id="EMF13325.1"/>
    </source>
</evidence>
<dbReference type="Proteomes" id="UP000016931">
    <property type="component" value="Unassembled WGS sequence"/>
</dbReference>
<accession>M3D566</accession>